<dbReference type="Pfam" id="PF20212">
    <property type="entry name" value="DUF6572"/>
    <property type="match status" value="1"/>
</dbReference>
<sequence>MAVDTANVIDGMGDRGDKLILLITDHLEWDDEHAHLQILQNKINAYASFVISKQYEENYPNKRFSCFVIEISFKYEIVEMCRIFLGVSASRLEEFAIKIEAKRDNRRFMY</sequence>
<dbReference type="InterPro" id="IPR046702">
    <property type="entry name" value="DUF6572"/>
</dbReference>
<comment type="caution">
    <text evidence="1">The sequence shown here is derived from an EMBL/GenBank/DDBJ whole genome shotgun (WGS) entry which is preliminary data.</text>
</comment>
<dbReference type="Proteomes" id="UP000564536">
    <property type="component" value="Unassembled WGS sequence"/>
</dbReference>
<accession>A0A841Z3H7</accession>
<evidence type="ECO:0000313" key="2">
    <source>
        <dbReference type="Proteomes" id="UP000564536"/>
    </source>
</evidence>
<proteinExistence type="predicted"/>
<dbReference type="RefSeq" id="WP_185424869.1">
    <property type="nucleotide sequence ID" value="NZ_JAARRL010000005.1"/>
</dbReference>
<reference evidence="1 2" key="1">
    <citation type="submission" date="2020-03" db="EMBL/GenBank/DDBJ databases">
        <title>Soil Listeria distribution.</title>
        <authorList>
            <person name="Liao J."/>
            <person name="Wiedmann M."/>
        </authorList>
    </citation>
    <scope>NUCLEOTIDE SEQUENCE [LARGE SCALE GENOMIC DNA]</scope>
    <source>
        <strain evidence="1 2">FSL L7-1523</strain>
    </source>
</reference>
<gene>
    <name evidence="1" type="ORF">HB943_04380</name>
</gene>
<dbReference type="EMBL" id="JAARRL010000005">
    <property type="protein sequence ID" value="MBC1499830.1"/>
    <property type="molecule type" value="Genomic_DNA"/>
</dbReference>
<evidence type="ECO:0000313" key="1">
    <source>
        <dbReference type="EMBL" id="MBC1499830.1"/>
    </source>
</evidence>
<protein>
    <submittedName>
        <fullName evidence="1">Branched-chain amino acid ABC transporter substrate-binding protein</fullName>
    </submittedName>
</protein>
<dbReference type="AlphaFoldDB" id="A0A841Z3H7"/>
<organism evidence="1 2">
    <name type="scientific">Listeria weihenstephanensis</name>
    <dbReference type="NCBI Taxonomy" id="1006155"/>
    <lineage>
        <taxon>Bacteria</taxon>
        <taxon>Bacillati</taxon>
        <taxon>Bacillota</taxon>
        <taxon>Bacilli</taxon>
        <taxon>Bacillales</taxon>
        <taxon>Listeriaceae</taxon>
        <taxon>Listeria</taxon>
    </lineage>
</organism>
<name>A0A841Z3H7_9LIST</name>